<evidence type="ECO:0000313" key="2">
    <source>
        <dbReference type="Proteomes" id="UP000187406"/>
    </source>
</evidence>
<evidence type="ECO:0000313" key="1">
    <source>
        <dbReference type="EMBL" id="GAV61306.1"/>
    </source>
</evidence>
<proteinExistence type="predicted"/>
<dbReference type="OrthoDB" id="1722863at2759"/>
<comment type="caution">
    <text evidence="1">The sequence shown here is derived from an EMBL/GenBank/DDBJ whole genome shotgun (WGS) entry which is preliminary data.</text>
</comment>
<accession>A0A1Q3AZX1</accession>
<name>A0A1Q3AZX1_CEPFO</name>
<dbReference type="Proteomes" id="UP000187406">
    <property type="component" value="Unassembled WGS sequence"/>
</dbReference>
<dbReference type="AlphaFoldDB" id="A0A1Q3AZX1"/>
<feature type="non-terminal residue" evidence="1">
    <location>
        <position position="1"/>
    </location>
</feature>
<evidence type="ECO:0008006" key="3">
    <source>
        <dbReference type="Google" id="ProtNLM"/>
    </source>
</evidence>
<gene>
    <name evidence="1" type="ORF">CFOL_v3_04833</name>
</gene>
<reference evidence="2" key="1">
    <citation type="submission" date="2016-04" db="EMBL/GenBank/DDBJ databases">
        <title>Cephalotus genome sequencing.</title>
        <authorList>
            <person name="Fukushima K."/>
            <person name="Hasebe M."/>
            <person name="Fang X."/>
        </authorList>
    </citation>
    <scope>NUCLEOTIDE SEQUENCE [LARGE SCALE GENOMIC DNA]</scope>
    <source>
        <strain evidence="2">cv. St1</strain>
    </source>
</reference>
<sequence length="104" mass="12040">ILDLDLALREERPELPAVDNSHEVKDKYDKWERANRMCLMVMHRTMSEAIRGGVPESENASQFLEFVKEKFVESEKADTGTQMTSLTNMHYNGNGNVREHIIKM</sequence>
<protein>
    <recommendedName>
        <fullName evidence="3">UBN2_2 domain-containing protein</fullName>
    </recommendedName>
</protein>
<dbReference type="InParanoid" id="A0A1Q3AZX1"/>
<organism evidence="1 2">
    <name type="scientific">Cephalotus follicularis</name>
    <name type="common">Albany pitcher plant</name>
    <dbReference type="NCBI Taxonomy" id="3775"/>
    <lineage>
        <taxon>Eukaryota</taxon>
        <taxon>Viridiplantae</taxon>
        <taxon>Streptophyta</taxon>
        <taxon>Embryophyta</taxon>
        <taxon>Tracheophyta</taxon>
        <taxon>Spermatophyta</taxon>
        <taxon>Magnoliopsida</taxon>
        <taxon>eudicotyledons</taxon>
        <taxon>Gunneridae</taxon>
        <taxon>Pentapetalae</taxon>
        <taxon>rosids</taxon>
        <taxon>fabids</taxon>
        <taxon>Oxalidales</taxon>
        <taxon>Cephalotaceae</taxon>
        <taxon>Cephalotus</taxon>
    </lineage>
</organism>
<dbReference type="EMBL" id="BDDD01000194">
    <property type="protein sequence ID" value="GAV61306.1"/>
    <property type="molecule type" value="Genomic_DNA"/>
</dbReference>
<feature type="non-terminal residue" evidence="1">
    <location>
        <position position="104"/>
    </location>
</feature>
<keyword evidence="2" id="KW-1185">Reference proteome</keyword>